<name>A8P761_COPC7</name>
<feature type="domain" description="DUF6533" evidence="2">
    <location>
        <begin position="24"/>
        <end position="66"/>
    </location>
</feature>
<dbReference type="InterPro" id="IPR045340">
    <property type="entry name" value="DUF6533"/>
</dbReference>
<dbReference type="GeneID" id="6015910"/>
<keyword evidence="1" id="KW-0472">Membrane</keyword>
<feature type="transmembrane region" description="Helical" evidence="1">
    <location>
        <begin position="87"/>
        <end position="109"/>
    </location>
</feature>
<accession>A8P761</accession>
<gene>
    <name evidence="3" type="ORF">CC1G_12247</name>
</gene>
<evidence type="ECO:0000256" key="1">
    <source>
        <dbReference type="SAM" id="Phobius"/>
    </source>
</evidence>
<comment type="caution">
    <text evidence="3">The sequence shown here is derived from an EMBL/GenBank/DDBJ whole genome shotgun (WGS) entry which is preliminary data.</text>
</comment>
<keyword evidence="1" id="KW-1133">Transmembrane helix</keyword>
<dbReference type="VEuPathDB" id="FungiDB:CC1G_12247"/>
<dbReference type="RefSeq" id="XP_001839299.2">
    <property type="nucleotide sequence ID" value="XM_001839247.2"/>
</dbReference>
<dbReference type="OrthoDB" id="3353364at2759"/>
<dbReference type="InParanoid" id="A8P761"/>
<keyword evidence="4" id="KW-1185">Reference proteome</keyword>
<dbReference type="Pfam" id="PF20151">
    <property type="entry name" value="DUF6533"/>
    <property type="match status" value="1"/>
</dbReference>
<proteinExistence type="predicted"/>
<protein>
    <recommendedName>
        <fullName evidence="2">DUF6533 domain-containing protein</fullName>
    </recommendedName>
</protein>
<dbReference type="HOGENOM" id="CLU_1602631_0_0_1"/>
<sequence>MDPQLHEALVSAMYHLRIFNNIRIATVTAVIADYFQTFDLEVKHVWSEEMSPVKVLYFLTRYSIFIHYGLVFHYQRLRGLAVEECRAYYIAATVVITLNSALSSALIYIQVWGWAKLSRPLGIYLVAQFIISYSLTFFFEAWYFRSILRTLRRGYTAPLSAMNNCF</sequence>
<evidence type="ECO:0000313" key="3">
    <source>
        <dbReference type="EMBL" id="EAU82510.2"/>
    </source>
</evidence>
<dbReference type="EMBL" id="AACS02000005">
    <property type="protein sequence ID" value="EAU82510.2"/>
    <property type="molecule type" value="Genomic_DNA"/>
</dbReference>
<feature type="transmembrane region" description="Helical" evidence="1">
    <location>
        <begin position="55"/>
        <end position="75"/>
    </location>
</feature>
<reference evidence="3 4" key="1">
    <citation type="journal article" date="2010" name="Proc. Natl. Acad. Sci. U.S.A.">
        <title>Insights into evolution of multicellular fungi from the assembled chromosomes of the mushroom Coprinopsis cinerea (Coprinus cinereus).</title>
        <authorList>
            <person name="Stajich J.E."/>
            <person name="Wilke S.K."/>
            <person name="Ahren D."/>
            <person name="Au C.H."/>
            <person name="Birren B.W."/>
            <person name="Borodovsky M."/>
            <person name="Burns C."/>
            <person name="Canback B."/>
            <person name="Casselton L.A."/>
            <person name="Cheng C.K."/>
            <person name="Deng J."/>
            <person name="Dietrich F.S."/>
            <person name="Fargo D.C."/>
            <person name="Farman M.L."/>
            <person name="Gathman A.C."/>
            <person name="Goldberg J."/>
            <person name="Guigo R."/>
            <person name="Hoegger P.J."/>
            <person name="Hooker J.B."/>
            <person name="Huggins A."/>
            <person name="James T.Y."/>
            <person name="Kamada T."/>
            <person name="Kilaru S."/>
            <person name="Kodira C."/>
            <person name="Kues U."/>
            <person name="Kupfer D."/>
            <person name="Kwan H.S."/>
            <person name="Lomsadze A."/>
            <person name="Li W."/>
            <person name="Lilly W.W."/>
            <person name="Ma L.J."/>
            <person name="Mackey A.J."/>
            <person name="Manning G."/>
            <person name="Martin F."/>
            <person name="Muraguchi H."/>
            <person name="Natvig D.O."/>
            <person name="Palmerini H."/>
            <person name="Ramesh M.A."/>
            <person name="Rehmeyer C.J."/>
            <person name="Roe B.A."/>
            <person name="Shenoy N."/>
            <person name="Stanke M."/>
            <person name="Ter-Hovhannisyan V."/>
            <person name="Tunlid A."/>
            <person name="Velagapudi R."/>
            <person name="Vision T.J."/>
            <person name="Zeng Q."/>
            <person name="Zolan M.E."/>
            <person name="Pukkila P.J."/>
        </authorList>
    </citation>
    <scope>NUCLEOTIDE SEQUENCE [LARGE SCALE GENOMIC DNA]</scope>
    <source>
        <strain evidence="4">Okayama-7 / 130 / ATCC MYA-4618 / FGSC 9003</strain>
    </source>
</reference>
<dbReference type="KEGG" id="cci:CC1G_12247"/>
<keyword evidence="1" id="KW-0812">Transmembrane</keyword>
<feature type="transmembrane region" description="Helical" evidence="1">
    <location>
        <begin position="121"/>
        <end position="144"/>
    </location>
</feature>
<dbReference type="AlphaFoldDB" id="A8P761"/>
<dbReference type="Proteomes" id="UP000001861">
    <property type="component" value="Unassembled WGS sequence"/>
</dbReference>
<evidence type="ECO:0000313" key="4">
    <source>
        <dbReference type="Proteomes" id="UP000001861"/>
    </source>
</evidence>
<evidence type="ECO:0000259" key="2">
    <source>
        <dbReference type="Pfam" id="PF20151"/>
    </source>
</evidence>
<organism evidence="3 4">
    <name type="scientific">Coprinopsis cinerea (strain Okayama-7 / 130 / ATCC MYA-4618 / FGSC 9003)</name>
    <name type="common">Inky cap fungus</name>
    <name type="synonym">Hormographiella aspergillata</name>
    <dbReference type="NCBI Taxonomy" id="240176"/>
    <lineage>
        <taxon>Eukaryota</taxon>
        <taxon>Fungi</taxon>
        <taxon>Dikarya</taxon>
        <taxon>Basidiomycota</taxon>
        <taxon>Agaricomycotina</taxon>
        <taxon>Agaricomycetes</taxon>
        <taxon>Agaricomycetidae</taxon>
        <taxon>Agaricales</taxon>
        <taxon>Agaricineae</taxon>
        <taxon>Psathyrellaceae</taxon>
        <taxon>Coprinopsis</taxon>
    </lineage>
</organism>